<dbReference type="CDD" id="cd02440">
    <property type="entry name" value="AdoMet_MTases"/>
    <property type="match status" value="1"/>
</dbReference>
<evidence type="ECO:0000256" key="5">
    <source>
        <dbReference type="ARBA" id="ARBA00022603"/>
    </source>
</evidence>
<comment type="similarity">
    <text evidence="2">Belongs to the methyltransferase superfamily. L-isoaspartyl/D-aspartyl protein methyltransferase family.</text>
</comment>
<protein>
    <recommendedName>
        <fullName evidence="3">protein-L-isoaspartate(D-aspartate) O-methyltransferase</fullName>
        <ecNumber evidence="3">2.1.1.77</ecNumber>
    </recommendedName>
</protein>
<evidence type="ECO:0000256" key="2">
    <source>
        <dbReference type="ARBA" id="ARBA00005369"/>
    </source>
</evidence>
<evidence type="ECO:0000256" key="7">
    <source>
        <dbReference type="ARBA" id="ARBA00022691"/>
    </source>
</evidence>
<dbReference type="PANTHER" id="PTHR11579">
    <property type="entry name" value="PROTEIN-L-ISOASPARTATE O-METHYLTRANSFERASE"/>
    <property type="match status" value="1"/>
</dbReference>
<evidence type="ECO:0000256" key="6">
    <source>
        <dbReference type="ARBA" id="ARBA00022679"/>
    </source>
</evidence>
<keyword evidence="4" id="KW-0963">Cytoplasm</keyword>
<comment type="subcellular location">
    <subcellularLocation>
        <location evidence="1">Cytoplasm</location>
    </subcellularLocation>
</comment>
<feature type="compositionally biased region" description="Pro residues" evidence="8">
    <location>
        <begin position="1"/>
        <end position="11"/>
    </location>
</feature>
<dbReference type="AlphaFoldDB" id="A0A2P2C8K0"/>
<dbReference type="GO" id="GO:0004719">
    <property type="term" value="F:protein-L-isoaspartate (D-aspartate) O-methyltransferase activity"/>
    <property type="evidence" value="ECO:0007669"/>
    <property type="project" value="UniProtKB-EC"/>
</dbReference>
<dbReference type="SUPFAM" id="SSF53335">
    <property type="entry name" value="S-adenosyl-L-methionine-dependent methyltransferases"/>
    <property type="match status" value="1"/>
</dbReference>
<sequence length="227" mass="24289">MRSAEPPPDNPPCTAGPAPQRTQQRHGPSHPPRAVPLFARSLGRVDAVDRAFTAHPREGFLPRGVRRRASYDGPLRIAAGQTNSQPRTVADMLRLLDVQPGQRVLDVGAGSGWTTALLAHLVGPTGEVRGVELEPELVRFGGANLAATHQPWASMTAATPGVLGDPSGAPYDRILVSAEPDELPQQLVDQLGDDGRMVIPVAGTMLLVTQPGEHVSEHGRYRFVPLR</sequence>
<dbReference type="InterPro" id="IPR029063">
    <property type="entry name" value="SAM-dependent_MTases_sf"/>
</dbReference>
<proteinExistence type="inferred from homology"/>
<dbReference type="InterPro" id="IPR000682">
    <property type="entry name" value="PCMT"/>
</dbReference>
<gene>
    <name evidence="9" type="ORF">NOCA1140042</name>
</gene>
<dbReference type="EMBL" id="CZKB01000006">
    <property type="protein sequence ID" value="CUR58323.1"/>
    <property type="molecule type" value="Genomic_DNA"/>
</dbReference>
<dbReference type="PANTHER" id="PTHR11579:SF0">
    <property type="entry name" value="PROTEIN-L-ISOASPARTATE(D-ASPARTATE) O-METHYLTRANSFERASE"/>
    <property type="match status" value="1"/>
</dbReference>
<evidence type="ECO:0000313" key="9">
    <source>
        <dbReference type="EMBL" id="CUR58323.1"/>
    </source>
</evidence>
<reference evidence="9" key="1">
    <citation type="submission" date="2015-08" db="EMBL/GenBank/DDBJ databases">
        <authorList>
            <person name="Babu N.S."/>
            <person name="Beckwith C.J."/>
            <person name="Beseler K.G."/>
            <person name="Brison A."/>
            <person name="Carone J.V."/>
            <person name="Caskin T.P."/>
            <person name="Diamond M."/>
            <person name="Durham M.E."/>
            <person name="Foxe J.M."/>
            <person name="Go M."/>
            <person name="Henderson B.A."/>
            <person name="Jones I.B."/>
            <person name="McGettigan J.A."/>
            <person name="Micheletti S.J."/>
            <person name="Nasrallah M.E."/>
            <person name="Ortiz D."/>
            <person name="Piller C.R."/>
            <person name="Privatt S.R."/>
            <person name="Schneider S.L."/>
            <person name="Sharp S."/>
            <person name="Smith T.C."/>
            <person name="Stanton J.D."/>
            <person name="Ullery H.E."/>
            <person name="Wilson R.J."/>
            <person name="Serrano M.G."/>
            <person name="Buck G."/>
            <person name="Lee V."/>
            <person name="Wang Y."/>
            <person name="Carvalho R."/>
            <person name="Voegtly L."/>
            <person name="Shi R."/>
            <person name="Duckworth R."/>
            <person name="Johnson A."/>
            <person name="Loviza R."/>
            <person name="Walstead R."/>
            <person name="Shah Z."/>
            <person name="Kiflezghi M."/>
            <person name="Wade K."/>
            <person name="Ball S.L."/>
            <person name="Bradley K.W."/>
            <person name="Asai D.J."/>
            <person name="Bowman C.A."/>
            <person name="Russell D.A."/>
            <person name="Pope W.H."/>
            <person name="Jacobs-Sera D."/>
            <person name="Hendrix R.W."/>
            <person name="Hatfull G.F."/>
        </authorList>
    </citation>
    <scope>NUCLEOTIDE SEQUENCE</scope>
</reference>
<name>A0A2P2C8K0_9ZZZZ</name>
<dbReference type="GO" id="GO:0005737">
    <property type="term" value="C:cytoplasm"/>
    <property type="evidence" value="ECO:0007669"/>
    <property type="project" value="UniProtKB-SubCell"/>
</dbReference>
<evidence type="ECO:0000256" key="3">
    <source>
        <dbReference type="ARBA" id="ARBA00011890"/>
    </source>
</evidence>
<keyword evidence="6 9" id="KW-0808">Transferase</keyword>
<feature type="region of interest" description="Disordered" evidence="8">
    <location>
        <begin position="1"/>
        <end position="34"/>
    </location>
</feature>
<keyword evidence="7" id="KW-0949">S-adenosyl-L-methionine</keyword>
<accession>A0A2P2C8K0</accession>
<evidence type="ECO:0000256" key="4">
    <source>
        <dbReference type="ARBA" id="ARBA00022490"/>
    </source>
</evidence>
<dbReference type="EC" id="2.1.1.77" evidence="3"/>
<evidence type="ECO:0000256" key="1">
    <source>
        <dbReference type="ARBA" id="ARBA00004496"/>
    </source>
</evidence>
<organism evidence="9">
    <name type="scientific">metagenome</name>
    <dbReference type="NCBI Taxonomy" id="256318"/>
    <lineage>
        <taxon>unclassified sequences</taxon>
        <taxon>metagenomes</taxon>
    </lineage>
</organism>
<dbReference type="Gene3D" id="3.40.50.150">
    <property type="entry name" value="Vaccinia Virus protein VP39"/>
    <property type="match status" value="1"/>
</dbReference>
<dbReference type="Pfam" id="PF01135">
    <property type="entry name" value="PCMT"/>
    <property type="match status" value="1"/>
</dbReference>
<evidence type="ECO:0000256" key="8">
    <source>
        <dbReference type="SAM" id="MobiDB-lite"/>
    </source>
</evidence>
<dbReference type="GO" id="GO:0032259">
    <property type="term" value="P:methylation"/>
    <property type="evidence" value="ECO:0007669"/>
    <property type="project" value="UniProtKB-KW"/>
</dbReference>
<keyword evidence="5 9" id="KW-0489">Methyltransferase</keyword>